<dbReference type="EMBL" id="CP033972">
    <property type="protein sequence ID" value="AZG47680.1"/>
    <property type="molecule type" value="Genomic_DNA"/>
</dbReference>
<keyword evidence="2" id="KW-1133">Transmembrane helix</keyword>
<reference evidence="3 4" key="1">
    <citation type="submission" date="2018-11" db="EMBL/GenBank/DDBJ databases">
        <title>Gordonia insulae sp. nov., isolated from an island soil.</title>
        <authorList>
            <person name="Kim Y.S."/>
            <person name="Kim S.B."/>
        </authorList>
    </citation>
    <scope>NUCLEOTIDE SEQUENCE [LARGE SCALE GENOMIC DNA]</scope>
    <source>
        <strain evidence="3 4">MMS17-SY073</strain>
    </source>
</reference>
<evidence type="ECO:0000313" key="4">
    <source>
        <dbReference type="Proteomes" id="UP000271469"/>
    </source>
</evidence>
<dbReference type="Proteomes" id="UP000271469">
    <property type="component" value="Chromosome"/>
</dbReference>
<dbReference type="KEGG" id="gom:D7316_04292"/>
<protein>
    <recommendedName>
        <fullName evidence="5">Mce-associated membrane protein</fullName>
    </recommendedName>
</protein>
<keyword evidence="2" id="KW-0812">Transmembrane</keyword>
<feature type="transmembrane region" description="Helical" evidence="2">
    <location>
        <begin position="87"/>
        <end position="109"/>
    </location>
</feature>
<feature type="region of interest" description="Disordered" evidence="1">
    <location>
        <begin position="1"/>
        <end position="80"/>
    </location>
</feature>
<keyword evidence="2" id="KW-0472">Membrane</keyword>
<evidence type="ECO:0008006" key="5">
    <source>
        <dbReference type="Google" id="ProtNLM"/>
    </source>
</evidence>
<dbReference type="AlphaFoldDB" id="A0A3G8JU32"/>
<gene>
    <name evidence="3" type="ORF">D7316_04292</name>
</gene>
<organism evidence="3 4">
    <name type="scientific">Gordonia insulae</name>
    <dbReference type="NCBI Taxonomy" id="2420509"/>
    <lineage>
        <taxon>Bacteria</taxon>
        <taxon>Bacillati</taxon>
        <taxon>Actinomycetota</taxon>
        <taxon>Actinomycetes</taxon>
        <taxon>Mycobacteriales</taxon>
        <taxon>Gordoniaceae</taxon>
        <taxon>Gordonia</taxon>
    </lineage>
</organism>
<keyword evidence="4" id="KW-1185">Reference proteome</keyword>
<feature type="compositionally biased region" description="Polar residues" evidence="1">
    <location>
        <begin position="69"/>
        <end position="80"/>
    </location>
</feature>
<evidence type="ECO:0000256" key="1">
    <source>
        <dbReference type="SAM" id="MobiDB-lite"/>
    </source>
</evidence>
<sequence length="255" mass="27045">MVDRTDESDSGTENDPDTGQGEQHRKEADAMSTTTTETTTEKTAATTEDVNPESDKAPESTDSGAAASEPSTGGSSRWTNRSFSTRSILVTLAVVAAIAVIAVLSWQLVAARSEVDDLNAASADRTKAEQVALDYATGAAQMSFENPDDWRSRLTKGTTPELGDRLDKASTSMEQLIKPLQWSSTAQPISAKVESESGGVYQVQAFVNVFTKNAQAPDGIESTATYKMTIDKNNDWVITDISGIGSNLGGQAAPK</sequence>
<evidence type="ECO:0000256" key="2">
    <source>
        <dbReference type="SAM" id="Phobius"/>
    </source>
</evidence>
<evidence type="ECO:0000313" key="3">
    <source>
        <dbReference type="EMBL" id="AZG47680.1"/>
    </source>
</evidence>
<accession>A0A3G8JU32</accession>
<name>A0A3G8JU32_9ACTN</name>
<feature type="compositionally biased region" description="Low complexity" evidence="1">
    <location>
        <begin position="33"/>
        <end position="48"/>
    </location>
</feature>
<proteinExistence type="predicted"/>